<sequence length="1528" mass="156750">MSKPSWKKPASPLPRAWALEARLMFDAAAVADVVQKVTEAQPLVDKKAVAEPAPAAEATAPHAPAAAHAPAVQEVLLRFPADTGGLASALETAGAQVKQLLTNFMAQEGAVEQLFARFNGGQDKASAAWVEAAQTLRQDIAEGRYGVQVSFVSEHELAGTMAAFSRNGLTGQPLILLNRDWAAETSVQGLVSVLLEEVGHSLDARLNGTRDTPGDEGERFAAALLGGDPDRVGADNDHATLMLEGQSLELELASYTFVNAYRVNTATTPAGKEANSLDFVFTGTQASVQIDDNNFNSRNFSGNDVSVVALKINGVDYYGWISRPIKSGGVVKGFYFWTDNDFTSLQAAQTDGNQDGDGNVADNVGFVLVVDQAYFNSLGGTQVANTLKNVGSSSDRVDSALNALILQNKSPTAVADTANATEAGVDTGGNYKAGVDPSGNVLTNDTDPDTTNEIKRVVAVGTTLADQVIGYPTTSTSRSVTGLYGSLTMDASGNYSYVVDNSNSAVEALRQSSNTLSDTFTYRMVDKAGAASTTTLKIVIKGENDAPQGKNDYNTAKESLRTTSAYAADDPLGFQATGNVLNNDTDKDKYGETKAVAAFELSGSATGSSQGTASFNVTMDGSNANSINLTNTYYVYRWNGSAATALYASDGTTRITVATKTGNGQTVSFTFSSSTSLQNSDKFALSTSSDASNLGSSVYTGTVNSTTNPSSATVVLSAPHGSIATGMTVGGTGLATAPTVSAVNYDAVTNQIVSVTLSSQVAIANQALTFRSTGTVGNTLVGQYGTLQLKADGSYTYTPTANNPNLNQGQSAVETFNYTMQDAATVSSAATLSITVFGSTASDPNAVADTVTAVEAGGTNNSAGTNPVGSGTTGGGPLSLLANDTTSTTLIAAWPVTTNAETSVPASTGGVTDSGYTTYHAKVTGLYGTLYVRSNGDYTYVVDNNNADVQALRDSSQTLTETFNYKIQNNSSLKDVSTLTVTIQGANDAPVASADTATATEAGGLNNALSGYDPGGNVLANDTDIDDLASELSVTAIRTGSIAGAGTAGTLGTALRGSYGWLTLNADGSWTYTVDNTNLAVNQLRATDVPLSDEFLYTVRDRGVAVSGFQTAAAVLTIKIQGEDDWATIGPATDTNNDGLPDAAQGAVTEDLNVTAGALTAGGTLSVSDLDAGQAKFSTIVTPMADAWGTLTISEAGAWSYSVDNTLAALQALQAGETRTETFTVLSADGSALQTITVVINGVNDAATIDAGTNGVNAQAALTEDADTDAVTPGIQLTRTGSLSVSDTDASQDKFSTTVTDTTVGGAWGTLTINAAGTWSYTVDNSLAALQALKQGETHTETFTVQSLDGTASQTVTIIITGVNDAATINAGTNGADAQAALTEDADTDALTPGIQLTRTGSLAVSDADAGQDKFSTTVTDTTSGGAWGALTINAAGAWNYAVDNSLAALQALKQGETHTETFTVQSLDGTATQTITIVITGVNDAATIDAGTNGVNAQAALTEDSDTDALTPGIQLTRTGSLTVSDT</sequence>
<dbReference type="Gene3D" id="2.60.40.10">
    <property type="entry name" value="Immunoglobulins"/>
    <property type="match status" value="5"/>
</dbReference>
<feature type="domain" description="RapA2 cadherin-like" evidence="2">
    <location>
        <begin position="1354"/>
        <end position="1441"/>
    </location>
</feature>
<dbReference type="NCBIfam" id="TIGR01965">
    <property type="entry name" value="VCBS_repeat"/>
    <property type="match status" value="7"/>
</dbReference>
<name>A0ABU5IPW3_9BURK</name>
<organism evidence="3 4">
    <name type="scientific">Azohydromonas lata</name>
    <dbReference type="NCBI Taxonomy" id="45677"/>
    <lineage>
        <taxon>Bacteria</taxon>
        <taxon>Pseudomonadati</taxon>
        <taxon>Pseudomonadota</taxon>
        <taxon>Betaproteobacteria</taxon>
        <taxon>Burkholderiales</taxon>
        <taxon>Sphaerotilaceae</taxon>
        <taxon>Azohydromonas</taxon>
    </lineage>
</organism>
<dbReference type="InterPro" id="IPR013783">
    <property type="entry name" value="Ig-like_fold"/>
</dbReference>
<evidence type="ECO:0000313" key="4">
    <source>
        <dbReference type="Proteomes" id="UP001293718"/>
    </source>
</evidence>
<dbReference type="RefSeq" id="WP_322468248.1">
    <property type="nucleotide sequence ID" value="NZ_JAXOJX010000089.1"/>
</dbReference>
<dbReference type="EMBL" id="JAXOJX010000089">
    <property type="protein sequence ID" value="MDZ5460942.1"/>
    <property type="molecule type" value="Genomic_DNA"/>
</dbReference>
<feature type="region of interest" description="Disordered" evidence="1">
    <location>
        <begin position="429"/>
        <end position="449"/>
    </location>
</feature>
<feature type="compositionally biased region" description="Polar residues" evidence="1">
    <location>
        <begin position="440"/>
        <end position="449"/>
    </location>
</feature>
<keyword evidence="4" id="KW-1185">Reference proteome</keyword>
<dbReference type="InterPro" id="IPR010221">
    <property type="entry name" value="VCBS_dom"/>
</dbReference>
<dbReference type="Pfam" id="PF17963">
    <property type="entry name" value="Big_9"/>
    <property type="match status" value="1"/>
</dbReference>
<feature type="domain" description="RapA2 cadherin-like" evidence="2">
    <location>
        <begin position="407"/>
        <end position="497"/>
    </location>
</feature>
<dbReference type="Pfam" id="PF17803">
    <property type="entry name" value="Cadherin_4"/>
    <property type="match status" value="4"/>
</dbReference>
<comment type="caution">
    <text evidence="3">The sequence shown here is derived from an EMBL/GenBank/DDBJ whole genome shotgun (WGS) entry which is preliminary data.</text>
</comment>
<evidence type="ECO:0000256" key="1">
    <source>
        <dbReference type="SAM" id="MobiDB-lite"/>
    </source>
</evidence>
<dbReference type="Proteomes" id="UP001293718">
    <property type="component" value="Unassembled WGS sequence"/>
</dbReference>
<feature type="domain" description="RapA2 cadherin-like" evidence="2">
    <location>
        <begin position="1234"/>
        <end position="1321"/>
    </location>
</feature>
<gene>
    <name evidence="3" type="ORF">SM757_30645</name>
</gene>
<evidence type="ECO:0000259" key="2">
    <source>
        <dbReference type="Pfam" id="PF17803"/>
    </source>
</evidence>
<feature type="domain" description="RapA2 cadherin-like" evidence="2">
    <location>
        <begin position="978"/>
        <end position="1072"/>
    </location>
</feature>
<proteinExistence type="predicted"/>
<dbReference type="InterPro" id="IPR040853">
    <property type="entry name" value="RapA2_cadherin-like"/>
</dbReference>
<accession>A0ABU5IPW3</accession>
<feature type="non-terminal residue" evidence="3">
    <location>
        <position position="1528"/>
    </location>
</feature>
<evidence type="ECO:0000313" key="3">
    <source>
        <dbReference type="EMBL" id="MDZ5460942.1"/>
    </source>
</evidence>
<reference evidence="3 4" key="1">
    <citation type="submission" date="2023-11" db="EMBL/GenBank/DDBJ databases">
        <title>Draft genome of Azohydromonas lata strain H1 (DSM1123), a polyhydroxyalkanoate producer.</title>
        <authorList>
            <person name="Traversa D."/>
            <person name="D'Addabbo P."/>
            <person name="Pazzani C."/>
            <person name="Manzari C."/>
            <person name="Chiara M."/>
            <person name="Scrascia M."/>
        </authorList>
    </citation>
    <scope>NUCLEOTIDE SEQUENCE [LARGE SCALE GENOMIC DNA]</scope>
    <source>
        <strain evidence="3 4">H1</strain>
    </source>
</reference>
<protein>
    <submittedName>
        <fullName evidence="3">VCBS domain-containing protein</fullName>
    </submittedName>
</protein>